<proteinExistence type="predicted"/>
<accession>Q22CJ3</accession>
<feature type="compositionally biased region" description="Low complexity" evidence="1">
    <location>
        <begin position="387"/>
        <end position="396"/>
    </location>
</feature>
<protein>
    <submittedName>
        <fullName evidence="2">Uncharacterized protein</fullName>
    </submittedName>
</protein>
<name>Q22CJ3_TETTS</name>
<dbReference type="AlphaFoldDB" id="Q22CJ3"/>
<gene>
    <name evidence="2" type="ORF">TTHERM_01043160</name>
</gene>
<dbReference type="InParanoid" id="Q22CJ3"/>
<sequence length="422" mass="49356">MENQNFVNELNKSEQSQDMSQATIKETELIENSDSQIIGQKMEQEEVQNQEETTEETAVENDTEKQAKVDMQKDENIQLFKDMFEEKILLFALQTLVATYNNLDKSQTAKAIELLKEIILLKKKLKLNCLNEFNCILSYTMNLERKEFTKLGLEAFYEIKAQISPDDAEDNANLYSFICTAEMILGNSDTAQFVIEEALAYIKAKGLDKNGLQTSGLIRQRTKIYENRQQHKEYVEDHKLSISILENVDPHLKTDFHDKYIAQMIPQYIETEMEKLKIYDFENQEKRLKQAYDIWKKREGDNPKDFCNFKTTFLLLALYYKFKDPSEYLDLQQEIERNNNILKGIIFNSGQYLSIFTKSLFILSLIKKQQSEAQQKQNGNGSIESNQQDQQVVSDVMHNQENIQKDLNQSQEQQQDDQQNII</sequence>
<feature type="region of interest" description="Disordered" evidence="1">
    <location>
        <begin position="41"/>
        <end position="65"/>
    </location>
</feature>
<evidence type="ECO:0000313" key="3">
    <source>
        <dbReference type="Proteomes" id="UP000009168"/>
    </source>
</evidence>
<dbReference type="GeneID" id="7842704"/>
<evidence type="ECO:0000256" key="1">
    <source>
        <dbReference type="SAM" id="MobiDB-lite"/>
    </source>
</evidence>
<reference evidence="3" key="1">
    <citation type="journal article" date="2006" name="PLoS Biol.">
        <title>Macronuclear genome sequence of the ciliate Tetrahymena thermophila, a model eukaryote.</title>
        <authorList>
            <person name="Eisen J.A."/>
            <person name="Coyne R.S."/>
            <person name="Wu M."/>
            <person name="Wu D."/>
            <person name="Thiagarajan M."/>
            <person name="Wortman J.R."/>
            <person name="Badger J.H."/>
            <person name="Ren Q."/>
            <person name="Amedeo P."/>
            <person name="Jones K.M."/>
            <person name="Tallon L.J."/>
            <person name="Delcher A.L."/>
            <person name="Salzberg S.L."/>
            <person name="Silva J.C."/>
            <person name="Haas B.J."/>
            <person name="Majoros W.H."/>
            <person name="Farzad M."/>
            <person name="Carlton J.M."/>
            <person name="Smith R.K. Jr."/>
            <person name="Garg J."/>
            <person name="Pearlman R.E."/>
            <person name="Karrer K.M."/>
            <person name="Sun L."/>
            <person name="Manning G."/>
            <person name="Elde N.C."/>
            <person name="Turkewitz A.P."/>
            <person name="Asai D.J."/>
            <person name="Wilkes D.E."/>
            <person name="Wang Y."/>
            <person name="Cai H."/>
            <person name="Collins K."/>
            <person name="Stewart B.A."/>
            <person name="Lee S.R."/>
            <person name="Wilamowska K."/>
            <person name="Weinberg Z."/>
            <person name="Ruzzo W.L."/>
            <person name="Wloga D."/>
            <person name="Gaertig J."/>
            <person name="Frankel J."/>
            <person name="Tsao C.-C."/>
            <person name="Gorovsky M.A."/>
            <person name="Keeling P.J."/>
            <person name="Waller R.F."/>
            <person name="Patron N.J."/>
            <person name="Cherry J.M."/>
            <person name="Stover N.A."/>
            <person name="Krieger C.J."/>
            <person name="del Toro C."/>
            <person name="Ryder H.F."/>
            <person name="Williamson S.C."/>
            <person name="Barbeau R.A."/>
            <person name="Hamilton E.P."/>
            <person name="Orias E."/>
        </authorList>
    </citation>
    <scope>NUCLEOTIDE SEQUENCE [LARGE SCALE GENOMIC DNA]</scope>
    <source>
        <strain evidence="3">SB210</strain>
    </source>
</reference>
<feature type="region of interest" description="Disordered" evidence="1">
    <location>
        <begin position="376"/>
        <end position="422"/>
    </location>
</feature>
<organism evidence="2 3">
    <name type="scientific">Tetrahymena thermophila (strain SB210)</name>
    <dbReference type="NCBI Taxonomy" id="312017"/>
    <lineage>
        <taxon>Eukaryota</taxon>
        <taxon>Sar</taxon>
        <taxon>Alveolata</taxon>
        <taxon>Ciliophora</taxon>
        <taxon>Intramacronucleata</taxon>
        <taxon>Oligohymenophorea</taxon>
        <taxon>Hymenostomatida</taxon>
        <taxon>Tetrahymenina</taxon>
        <taxon>Tetrahymenidae</taxon>
        <taxon>Tetrahymena</taxon>
    </lineage>
</organism>
<dbReference type="KEGG" id="tet:TTHERM_01043160"/>
<keyword evidence="3" id="KW-1185">Reference proteome</keyword>
<feature type="region of interest" description="Disordered" evidence="1">
    <location>
        <begin position="1"/>
        <end position="24"/>
    </location>
</feature>
<feature type="compositionally biased region" description="Low complexity" evidence="1">
    <location>
        <begin position="405"/>
        <end position="422"/>
    </location>
</feature>
<dbReference type="Proteomes" id="UP000009168">
    <property type="component" value="Unassembled WGS sequence"/>
</dbReference>
<evidence type="ECO:0000313" key="2">
    <source>
        <dbReference type="EMBL" id="EAR82999.1"/>
    </source>
</evidence>
<dbReference type="EMBL" id="GG662496">
    <property type="protein sequence ID" value="EAR82999.1"/>
    <property type="molecule type" value="Genomic_DNA"/>
</dbReference>
<feature type="compositionally biased region" description="Polar residues" evidence="1">
    <location>
        <begin position="376"/>
        <end position="386"/>
    </location>
</feature>
<dbReference type="RefSeq" id="XP_001030662.1">
    <property type="nucleotide sequence ID" value="XM_001030662.3"/>
</dbReference>
<dbReference type="HOGENOM" id="CLU_651330_0_0_1"/>
<feature type="compositionally biased region" description="Acidic residues" evidence="1">
    <location>
        <begin position="45"/>
        <end position="61"/>
    </location>
</feature>